<reference evidence="2 3" key="1">
    <citation type="submission" date="2019-11" db="EMBL/GenBank/DDBJ databases">
        <authorList>
            <person name="He Y."/>
        </authorList>
    </citation>
    <scope>NUCLEOTIDE SEQUENCE [LARGE SCALE GENOMIC DNA]</scope>
    <source>
        <strain evidence="2 3">SCSIO 58843</strain>
    </source>
</reference>
<dbReference type="KEGG" id="atq:GH723_11790"/>
<keyword evidence="3" id="KW-1185">Reference proteome</keyword>
<evidence type="ECO:0000313" key="2">
    <source>
        <dbReference type="EMBL" id="QGG95723.1"/>
    </source>
</evidence>
<evidence type="ECO:0000256" key="1">
    <source>
        <dbReference type="SAM" id="MobiDB-lite"/>
    </source>
</evidence>
<dbReference type="AlphaFoldDB" id="A0A5Q2RIU7"/>
<sequence length="122" mass="12813">MTGLDPSGTPGHQIPGVPTDNVDQQTVLDRLVDEGYTEHLYPVDGGELRCGACDHTVAPDALQELVTRRMEGASDPDDMTLVVAGRCPDCDVAGTVVLAYGPAASPEDAAVLQRLPTTQEPT</sequence>
<gene>
    <name evidence="2" type="ORF">GH723_11790</name>
</gene>
<protein>
    <submittedName>
        <fullName evidence="2">Uncharacterized protein</fullName>
    </submittedName>
</protein>
<feature type="region of interest" description="Disordered" evidence="1">
    <location>
        <begin position="1"/>
        <end position="23"/>
    </location>
</feature>
<dbReference type="RefSeq" id="WP_153759829.1">
    <property type="nucleotide sequence ID" value="NZ_CP045851.1"/>
</dbReference>
<evidence type="ECO:0000313" key="3">
    <source>
        <dbReference type="Proteomes" id="UP000334019"/>
    </source>
</evidence>
<name>A0A5Q2RIU7_9ACTN</name>
<dbReference type="EMBL" id="CP045851">
    <property type="protein sequence ID" value="QGG95723.1"/>
    <property type="molecule type" value="Genomic_DNA"/>
</dbReference>
<accession>A0A5Q2RIU7</accession>
<proteinExistence type="predicted"/>
<organism evidence="2 3">
    <name type="scientific">Actinomarinicola tropica</name>
    <dbReference type="NCBI Taxonomy" id="2789776"/>
    <lineage>
        <taxon>Bacteria</taxon>
        <taxon>Bacillati</taxon>
        <taxon>Actinomycetota</taxon>
        <taxon>Acidimicrobiia</taxon>
        <taxon>Acidimicrobiales</taxon>
        <taxon>Iamiaceae</taxon>
        <taxon>Actinomarinicola</taxon>
    </lineage>
</organism>
<dbReference type="Proteomes" id="UP000334019">
    <property type="component" value="Chromosome"/>
</dbReference>